<dbReference type="Pfam" id="PF13835">
    <property type="entry name" value="DUF4194"/>
    <property type="match status" value="1"/>
</dbReference>
<feature type="compositionally biased region" description="Acidic residues" evidence="1">
    <location>
        <begin position="246"/>
        <end position="256"/>
    </location>
</feature>
<evidence type="ECO:0008006" key="4">
    <source>
        <dbReference type="Google" id="ProtNLM"/>
    </source>
</evidence>
<gene>
    <name evidence="2" type="ORF">CK623_05850</name>
</gene>
<sequence length="256" mass="27176">MENGTDAAQAPSGPATVDATQASDGDAPPRTAPALRQAVQELLKTGVLEQAAKPRLFALLAAQPRQVEAILEPLDLRLRVDELRGLAFVAVAQGHPGDGGDAGAADGVDGLDDDWSHPLVRRQRLTLEQSLLLAILRREFLQQEQEAGIGAVVRLPVDKLLPQLEIYLGATGSDMQDRRRLGQLLEGLRGHGMVSEVDAQECITIRPLIVHLANPENLQALLACLHAMAAATEADDAHNGGNGDSNGEDNDAQELA</sequence>
<dbReference type="InterPro" id="IPR025449">
    <property type="entry name" value="JetB"/>
</dbReference>
<dbReference type="Proteomes" id="UP000218644">
    <property type="component" value="Unassembled WGS sequence"/>
</dbReference>
<name>A0A2A2ARW5_9BURK</name>
<proteinExistence type="predicted"/>
<accession>A0A2A2ARW5</accession>
<organism evidence="2 3">
    <name type="scientific">Vandammella animalimorsus</name>
    <dbReference type="NCBI Taxonomy" id="2029117"/>
    <lineage>
        <taxon>Bacteria</taxon>
        <taxon>Pseudomonadati</taxon>
        <taxon>Pseudomonadota</taxon>
        <taxon>Betaproteobacteria</taxon>
        <taxon>Burkholderiales</taxon>
        <taxon>Comamonadaceae</taxon>
        <taxon>Vandammella</taxon>
    </lineage>
</organism>
<feature type="region of interest" description="Disordered" evidence="1">
    <location>
        <begin position="236"/>
        <end position="256"/>
    </location>
</feature>
<evidence type="ECO:0000313" key="3">
    <source>
        <dbReference type="Proteomes" id="UP000218644"/>
    </source>
</evidence>
<evidence type="ECO:0000313" key="2">
    <source>
        <dbReference type="EMBL" id="PAT40434.1"/>
    </source>
</evidence>
<feature type="region of interest" description="Disordered" evidence="1">
    <location>
        <begin position="1"/>
        <end position="31"/>
    </location>
</feature>
<evidence type="ECO:0000256" key="1">
    <source>
        <dbReference type="SAM" id="MobiDB-lite"/>
    </source>
</evidence>
<dbReference type="EMBL" id="NSJD01000006">
    <property type="protein sequence ID" value="PAT40434.1"/>
    <property type="molecule type" value="Genomic_DNA"/>
</dbReference>
<dbReference type="AlphaFoldDB" id="A0A2A2ARW5"/>
<comment type="caution">
    <text evidence="2">The sequence shown here is derived from an EMBL/GenBank/DDBJ whole genome shotgun (WGS) entry which is preliminary data.</text>
</comment>
<protein>
    <recommendedName>
        <fullName evidence="4">DUF4194 domain-containing protein</fullName>
    </recommendedName>
</protein>
<reference evidence="2 3" key="1">
    <citation type="submission" date="2017-08" db="EMBL/GenBank/DDBJ databases">
        <title>WGS of Clinical strains of the CDC Group NO-1 linked to zoonotic infections in humans.</title>
        <authorList>
            <person name="Bernier A.-M."/>
            <person name="Bernard K."/>
        </authorList>
    </citation>
    <scope>NUCLEOTIDE SEQUENCE [LARGE SCALE GENOMIC DNA]</scope>
    <source>
        <strain evidence="2 3">NML79-0751</strain>
    </source>
</reference>